<dbReference type="PANTHER" id="PTHR11956:SF5">
    <property type="entry name" value="ARGININE--TRNA LIGASE, CYTOPLASMIC"/>
    <property type="match status" value="1"/>
</dbReference>
<gene>
    <name evidence="9" type="primary">argS</name>
    <name evidence="13" type="ORF">BZG02_14940</name>
</gene>
<proteinExistence type="inferred from homology"/>
<feature type="domain" description="DALR anticodon binding" evidence="11">
    <location>
        <begin position="478"/>
        <end position="597"/>
    </location>
</feature>
<dbReference type="HAMAP" id="MF_00123">
    <property type="entry name" value="Arg_tRNA_synth"/>
    <property type="match status" value="1"/>
</dbReference>
<dbReference type="InterPro" id="IPR008909">
    <property type="entry name" value="DALR_anticod-bd"/>
</dbReference>
<keyword evidence="6 9" id="KW-0648">Protein biosynthesis</keyword>
<dbReference type="EMBL" id="MVDD01000012">
    <property type="protein sequence ID" value="PKQ61718.1"/>
    <property type="molecule type" value="Genomic_DNA"/>
</dbReference>
<comment type="catalytic activity">
    <reaction evidence="8 9">
        <text>tRNA(Arg) + L-arginine + ATP = L-arginyl-tRNA(Arg) + AMP + diphosphate</text>
        <dbReference type="Rhea" id="RHEA:20301"/>
        <dbReference type="Rhea" id="RHEA-COMP:9658"/>
        <dbReference type="Rhea" id="RHEA-COMP:9673"/>
        <dbReference type="ChEBI" id="CHEBI:30616"/>
        <dbReference type="ChEBI" id="CHEBI:32682"/>
        <dbReference type="ChEBI" id="CHEBI:33019"/>
        <dbReference type="ChEBI" id="CHEBI:78442"/>
        <dbReference type="ChEBI" id="CHEBI:78513"/>
        <dbReference type="ChEBI" id="CHEBI:456215"/>
        <dbReference type="EC" id="6.1.1.19"/>
    </reaction>
</comment>
<sequence>MGIESIIKGKVVEAVNSCYSQNIDIETVQIQKTRREFEGDLTVVVFPFLRFSKKSPEDTAKDLGAFLQENIESVTAFNVVKGFLNIVIDSSYWISVLNTALQSDKYGFKKLEAGAKKVMIEYSSPNTNKPLHLGHIRNNLLGYSVAQILKANGYEVIKVNLVNDRGIHICKSMLAWLRFGEGETPESTGLKGDHLVGKYYVKFDQEYKKEMEALVAKGMDADEAKKQAPLLVEAQDMLVKWEAGDKEVVALWRKMNDWVLAGFDVTYEKMGVDFDKVYFESETYKQGKAIVERGLEEGVLYRKDTGSVWANLEADGLDHKLLLRDDGTSVYMTQDIGTAYERFNEFSIDEHIYVVGNEQNYHFQVLSLVLGKLGYDWSNKIQHLSYGMVELPEGKMKSREGTVVDADELMDEMVNTARETSNELGKLQGYSQEEAEDVYNKVAMGALKYFILKVDPKKNMMFNPKESIDFNGNTGPFIQYTYARIQSVLKKTVDAGIEFPEFANTNIAISEKESNLIQMIANYPVIIKEAGDSTSPAQIANFVYDLVKEYNQFYHDFPIAKEEDVELRAFRMVLSKQIAQIIKSGMELLGIGVPERM</sequence>
<evidence type="ECO:0000256" key="5">
    <source>
        <dbReference type="ARBA" id="ARBA00022840"/>
    </source>
</evidence>
<dbReference type="SUPFAM" id="SSF52374">
    <property type="entry name" value="Nucleotidylyl transferase"/>
    <property type="match status" value="1"/>
</dbReference>
<dbReference type="FunFam" id="3.40.50.620:FF:000125">
    <property type="entry name" value="Arginine--tRNA ligase"/>
    <property type="match status" value="1"/>
</dbReference>
<feature type="short sequence motif" description="'HIGH' region" evidence="9">
    <location>
        <begin position="125"/>
        <end position="135"/>
    </location>
</feature>
<evidence type="ECO:0000256" key="7">
    <source>
        <dbReference type="ARBA" id="ARBA00023146"/>
    </source>
</evidence>
<organism evidence="13 14">
    <name type="scientific">Labilibaculum filiforme</name>
    <dbReference type="NCBI Taxonomy" id="1940526"/>
    <lineage>
        <taxon>Bacteria</taxon>
        <taxon>Pseudomonadati</taxon>
        <taxon>Bacteroidota</taxon>
        <taxon>Bacteroidia</taxon>
        <taxon>Marinilabiliales</taxon>
        <taxon>Marinifilaceae</taxon>
        <taxon>Labilibaculum</taxon>
    </lineage>
</organism>
<dbReference type="SUPFAM" id="SSF47323">
    <property type="entry name" value="Anticodon-binding domain of a subclass of class I aminoacyl-tRNA synthetases"/>
    <property type="match status" value="1"/>
</dbReference>
<dbReference type="AlphaFoldDB" id="A0A2N3HUK3"/>
<evidence type="ECO:0000256" key="8">
    <source>
        <dbReference type="ARBA" id="ARBA00049339"/>
    </source>
</evidence>
<keyword evidence="14" id="KW-1185">Reference proteome</keyword>
<dbReference type="InterPro" id="IPR009080">
    <property type="entry name" value="tRNAsynth_Ia_anticodon-bd"/>
</dbReference>
<dbReference type="EC" id="6.1.1.19" evidence="9"/>
<evidence type="ECO:0000256" key="1">
    <source>
        <dbReference type="ARBA" id="ARBA00005594"/>
    </source>
</evidence>
<dbReference type="FunFam" id="1.10.730.10:FF:000006">
    <property type="entry name" value="Arginyl-tRNA synthetase 2, mitochondrial"/>
    <property type="match status" value="1"/>
</dbReference>
<evidence type="ECO:0000313" key="13">
    <source>
        <dbReference type="EMBL" id="PKQ61718.1"/>
    </source>
</evidence>
<comment type="subunit">
    <text evidence="9">Monomer.</text>
</comment>
<dbReference type="GO" id="GO:0006420">
    <property type="term" value="P:arginyl-tRNA aminoacylation"/>
    <property type="evidence" value="ECO:0007669"/>
    <property type="project" value="UniProtKB-UniRule"/>
</dbReference>
<dbReference type="Proteomes" id="UP000233535">
    <property type="component" value="Unassembled WGS sequence"/>
</dbReference>
<keyword evidence="7 9" id="KW-0030">Aminoacyl-tRNA synthetase</keyword>
<dbReference type="InterPro" id="IPR001278">
    <property type="entry name" value="Arg-tRNA-ligase"/>
</dbReference>
<reference evidence="13 14" key="1">
    <citation type="journal article" date="2017" name="Front. Microbiol.">
        <title>Labilibaculum manganireducens gen. nov., sp. nov. and Labilibaculum filiforme sp. nov., Novel Bacteroidetes Isolated from Subsurface Sediments of the Baltic Sea.</title>
        <authorList>
            <person name="Vandieken V."/>
            <person name="Marshall I.P."/>
            <person name="Niemann H."/>
            <person name="Engelen B."/>
            <person name="Cypionka H."/>
        </authorList>
    </citation>
    <scope>NUCLEOTIDE SEQUENCE [LARGE SCALE GENOMIC DNA]</scope>
    <source>
        <strain evidence="13 14">59.16B</strain>
    </source>
</reference>
<keyword evidence="3 9" id="KW-0436">Ligase</keyword>
<name>A0A2N3HUK3_9BACT</name>
<dbReference type="PRINTS" id="PR01038">
    <property type="entry name" value="TRNASYNTHARG"/>
</dbReference>
<dbReference type="GO" id="GO:0004814">
    <property type="term" value="F:arginine-tRNA ligase activity"/>
    <property type="evidence" value="ECO:0007669"/>
    <property type="project" value="UniProtKB-UniRule"/>
</dbReference>
<dbReference type="OrthoDB" id="9805987at2"/>
<dbReference type="Pfam" id="PF00750">
    <property type="entry name" value="tRNA-synt_1d"/>
    <property type="match status" value="1"/>
</dbReference>
<dbReference type="SUPFAM" id="SSF55190">
    <property type="entry name" value="Arginyl-tRNA synthetase (ArgRS), N-terminal 'additional' domain"/>
    <property type="match status" value="1"/>
</dbReference>
<dbReference type="InterPro" id="IPR014729">
    <property type="entry name" value="Rossmann-like_a/b/a_fold"/>
</dbReference>
<dbReference type="PANTHER" id="PTHR11956">
    <property type="entry name" value="ARGINYL-TRNA SYNTHETASE"/>
    <property type="match status" value="1"/>
</dbReference>
<evidence type="ECO:0000256" key="2">
    <source>
        <dbReference type="ARBA" id="ARBA00022490"/>
    </source>
</evidence>
<dbReference type="Pfam" id="PF05746">
    <property type="entry name" value="DALR_1"/>
    <property type="match status" value="1"/>
</dbReference>
<keyword evidence="4 9" id="KW-0547">Nucleotide-binding</keyword>
<evidence type="ECO:0000256" key="4">
    <source>
        <dbReference type="ARBA" id="ARBA00022741"/>
    </source>
</evidence>
<evidence type="ECO:0000256" key="10">
    <source>
        <dbReference type="RuleBase" id="RU363038"/>
    </source>
</evidence>
<dbReference type="NCBIfam" id="TIGR00456">
    <property type="entry name" value="argS"/>
    <property type="match status" value="1"/>
</dbReference>
<dbReference type="Gene3D" id="3.30.1360.70">
    <property type="entry name" value="Arginyl tRNA synthetase N-terminal domain"/>
    <property type="match status" value="1"/>
</dbReference>
<dbReference type="GO" id="GO:0005524">
    <property type="term" value="F:ATP binding"/>
    <property type="evidence" value="ECO:0007669"/>
    <property type="project" value="UniProtKB-UniRule"/>
</dbReference>
<keyword evidence="2 9" id="KW-0963">Cytoplasm</keyword>
<evidence type="ECO:0000259" key="12">
    <source>
        <dbReference type="SMART" id="SM01016"/>
    </source>
</evidence>
<comment type="similarity">
    <text evidence="1 9 10">Belongs to the class-I aminoacyl-tRNA synthetase family.</text>
</comment>
<evidence type="ECO:0000259" key="11">
    <source>
        <dbReference type="SMART" id="SM00836"/>
    </source>
</evidence>
<evidence type="ECO:0000256" key="3">
    <source>
        <dbReference type="ARBA" id="ARBA00022598"/>
    </source>
</evidence>
<dbReference type="InterPro" id="IPR036695">
    <property type="entry name" value="Arg-tRNA-synth_N_sf"/>
</dbReference>
<dbReference type="RefSeq" id="WP_101262257.1">
    <property type="nucleotide sequence ID" value="NZ_MVDD01000012.1"/>
</dbReference>
<dbReference type="GO" id="GO:0005737">
    <property type="term" value="C:cytoplasm"/>
    <property type="evidence" value="ECO:0007669"/>
    <property type="project" value="UniProtKB-SubCell"/>
</dbReference>
<accession>A0A2N3HUK3</accession>
<dbReference type="Gene3D" id="1.10.730.10">
    <property type="entry name" value="Isoleucyl-tRNA Synthetase, Domain 1"/>
    <property type="match status" value="1"/>
</dbReference>
<protein>
    <recommendedName>
        <fullName evidence="9">Arginine--tRNA ligase</fullName>
        <ecNumber evidence="9">6.1.1.19</ecNumber>
    </recommendedName>
    <alternativeName>
        <fullName evidence="9">Arginyl-tRNA synthetase</fullName>
        <shortName evidence="9">ArgRS</shortName>
    </alternativeName>
</protein>
<dbReference type="InterPro" id="IPR001412">
    <property type="entry name" value="aa-tRNA-synth_I_CS"/>
</dbReference>
<dbReference type="SMART" id="SM00836">
    <property type="entry name" value="DALR_1"/>
    <property type="match status" value="1"/>
</dbReference>
<dbReference type="InterPro" id="IPR035684">
    <property type="entry name" value="ArgRS_core"/>
</dbReference>
<dbReference type="InterPro" id="IPR005148">
    <property type="entry name" value="Arg-tRNA-synth_N"/>
</dbReference>
<dbReference type="PROSITE" id="PS00178">
    <property type="entry name" value="AA_TRNA_LIGASE_I"/>
    <property type="match status" value="1"/>
</dbReference>
<evidence type="ECO:0000256" key="6">
    <source>
        <dbReference type="ARBA" id="ARBA00022917"/>
    </source>
</evidence>
<feature type="domain" description="Arginyl tRNA synthetase N-terminal" evidence="12">
    <location>
        <begin position="5"/>
        <end position="88"/>
    </location>
</feature>
<comment type="caution">
    <text evidence="13">The sequence shown here is derived from an EMBL/GenBank/DDBJ whole genome shotgun (WGS) entry which is preliminary data.</text>
</comment>
<evidence type="ECO:0000256" key="9">
    <source>
        <dbReference type="HAMAP-Rule" id="MF_00123"/>
    </source>
</evidence>
<keyword evidence="5 9" id="KW-0067">ATP-binding</keyword>
<evidence type="ECO:0000313" key="14">
    <source>
        <dbReference type="Proteomes" id="UP000233535"/>
    </source>
</evidence>
<dbReference type="Gene3D" id="3.40.50.620">
    <property type="entry name" value="HUPs"/>
    <property type="match status" value="1"/>
</dbReference>
<comment type="subcellular location">
    <subcellularLocation>
        <location evidence="9">Cytoplasm</location>
    </subcellularLocation>
</comment>
<dbReference type="SMART" id="SM01016">
    <property type="entry name" value="Arg_tRNA_synt_N"/>
    <property type="match status" value="1"/>
</dbReference>